<dbReference type="EMBL" id="UGNW01000001">
    <property type="protein sequence ID" value="STX31555.1"/>
    <property type="molecule type" value="Genomic_DNA"/>
</dbReference>
<dbReference type="PROSITE" id="PS51371">
    <property type="entry name" value="CBS"/>
    <property type="match status" value="2"/>
</dbReference>
<dbReference type="SMART" id="SM00116">
    <property type="entry name" value="CBS"/>
    <property type="match status" value="2"/>
</dbReference>
<evidence type="ECO:0000256" key="6">
    <source>
        <dbReference type="ARBA" id="ARBA00023285"/>
    </source>
</evidence>
<keyword evidence="6" id="KW-0170">Cobalt</keyword>
<dbReference type="Pfam" id="PF03471">
    <property type="entry name" value="CorC_HlyC"/>
    <property type="match status" value="1"/>
</dbReference>
<evidence type="ECO:0000256" key="8">
    <source>
        <dbReference type="ARBA" id="ARBA00040729"/>
    </source>
</evidence>
<evidence type="ECO:0000256" key="3">
    <source>
        <dbReference type="ARBA" id="ARBA00022737"/>
    </source>
</evidence>
<dbReference type="EMBL" id="LNXT01000040">
    <property type="protein sequence ID" value="KTC69293.1"/>
    <property type="molecule type" value="Genomic_DNA"/>
</dbReference>
<dbReference type="AlphaFoldDB" id="A0A378I9V4"/>
<dbReference type="InterPro" id="IPR005170">
    <property type="entry name" value="Transptr-assoc_dom"/>
</dbReference>
<dbReference type="SUPFAM" id="SSF56176">
    <property type="entry name" value="FAD-binding/transporter-associated domain-like"/>
    <property type="match status" value="1"/>
</dbReference>
<comment type="function">
    <text evidence="7">Plays a role in the transport of magnesium and cobalt ions.</text>
</comment>
<name>A0A378I9V4_9GAMM</name>
<dbReference type="GO" id="GO:0050660">
    <property type="term" value="F:flavin adenine dinucleotide binding"/>
    <property type="evidence" value="ECO:0007669"/>
    <property type="project" value="InterPro"/>
</dbReference>
<dbReference type="Proteomes" id="UP000255066">
    <property type="component" value="Unassembled WGS sequence"/>
</dbReference>
<dbReference type="CDD" id="cd04590">
    <property type="entry name" value="CBS_pair_CorC_HlyC_assoc"/>
    <property type="match status" value="1"/>
</dbReference>
<evidence type="ECO:0000259" key="10">
    <source>
        <dbReference type="PROSITE" id="PS51371"/>
    </source>
</evidence>
<evidence type="ECO:0000256" key="9">
    <source>
        <dbReference type="PROSITE-ProRule" id="PRU00703"/>
    </source>
</evidence>
<dbReference type="SMART" id="SM01091">
    <property type="entry name" value="CorC_HlyC"/>
    <property type="match status" value="1"/>
</dbReference>
<dbReference type="Pfam" id="PF00571">
    <property type="entry name" value="CBS"/>
    <property type="match status" value="2"/>
</dbReference>
<reference evidence="12 14" key="2">
    <citation type="submission" date="2018-06" db="EMBL/GenBank/DDBJ databases">
        <authorList>
            <consortium name="Pathogen Informatics"/>
            <person name="Doyle S."/>
        </authorList>
    </citation>
    <scope>NUCLEOTIDE SEQUENCE [LARGE SCALE GENOMIC DNA]</scope>
    <source>
        <strain evidence="12 14">NCTC12437</strain>
    </source>
</reference>
<dbReference type="PANTHER" id="PTHR22777">
    <property type="entry name" value="HEMOLYSIN-RELATED"/>
    <property type="match status" value="1"/>
</dbReference>
<evidence type="ECO:0000313" key="12">
    <source>
        <dbReference type="EMBL" id="STX31555.1"/>
    </source>
</evidence>
<reference evidence="11 13" key="1">
    <citation type="submission" date="2015-11" db="EMBL/GenBank/DDBJ databases">
        <title>Genomic analysis of 38 Legionella species identifies large and diverse effector repertoires.</title>
        <authorList>
            <person name="Burstein D."/>
            <person name="Amaro F."/>
            <person name="Zusman T."/>
            <person name="Lifshitz Z."/>
            <person name="Cohen O."/>
            <person name="Gilbert J.A."/>
            <person name="Pupko T."/>
            <person name="Shuman H.A."/>
            <person name="Segal G."/>
        </authorList>
    </citation>
    <scope>NUCLEOTIDE SEQUENCE [LARGE SCALE GENOMIC DNA]</scope>
    <source>
        <strain evidence="11 13">CDC#1407-AL-14</strain>
    </source>
</reference>
<evidence type="ECO:0000313" key="14">
    <source>
        <dbReference type="Proteomes" id="UP000255066"/>
    </source>
</evidence>
<organism evidence="12 14">
    <name type="scientific">Legionella birminghamensis</name>
    <dbReference type="NCBI Taxonomy" id="28083"/>
    <lineage>
        <taxon>Bacteria</taxon>
        <taxon>Pseudomonadati</taxon>
        <taxon>Pseudomonadota</taxon>
        <taxon>Gammaproteobacteria</taxon>
        <taxon>Legionellales</taxon>
        <taxon>Legionellaceae</taxon>
        <taxon>Legionella</taxon>
    </lineage>
</organism>
<dbReference type="Pfam" id="PF21917">
    <property type="entry name" value="NMB0537_N"/>
    <property type="match status" value="1"/>
</dbReference>
<dbReference type="InterPro" id="IPR054115">
    <property type="entry name" value="CorC_N"/>
</dbReference>
<dbReference type="Proteomes" id="UP000054735">
    <property type="component" value="Unassembled WGS sequence"/>
</dbReference>
<evidence type="ECO:0000313" key="11">
    <source>
        <dbReference type="EMBL" id="KTC69293.1"/>
    </source>
</evidence>
<dbReference type="STRING" id="28083.Lbir_2032"/>
<evidence type="ECO:0000256" key="2">
    <source>
        <dbReference type="ARBA" id="ARBA00022448"/>
    </source>
</evidence>
<dbReference type="InterPro" id="IPR036318">
    <property type="entry name" value="FAD-bd_PCMH-like_sf"/>
</dbReference>
<evidence type="ECO:0000256" key="4">
    <source>
        <dbReference type="ARBA" id="ARBA00022842"/>
    </source>
</evidence>
<proteinExistence type="inferred from homology"/>
<evidence type="ECO:0000256" key="5">
    <source>
        <dbReference type="ARBA" id="ARBA00023122"/>
    </source>
</evidence>
<keyword evidence="3" id="KW-0677">Repeat</keyword>
<dbReference type="InterPro" id="IPR046342">
    <property type="entry name" value="CBS_dom_sf"/>
</dbReference>
<feature type="domain" description="CBS" evidence="10">
    <location>
        <begin position="129"/>
        <end position="186"/>
    </location>
</feature>
<evidence type="ECO:0000256" key="7">
    <source>
        <dbReference type="ARBA" id="ARBA00037273"/>
    </source>
</evidence>
<dbReference type="InterPro" id="IPR016169">
    <property type="entry name" value="FAD-bd_PCMH_sub2"/>
</dbReference>
<evidence type="ECO:0000313" key="13">
    <source>
        <dbReference type="Proteomes" id="UP000054735"/>
    </source>
</evidence>
<dbReference type="RefSeq" id="WP_058524047.1">
    <property type="nucleotide sequence ID" value="NZ_CAAAHV010000005.1"/>
</dbReference>
<evidence type="ECO:0000256" key="1">
    <source>
        <dbReference type="ARBA" id="ARBA00006337"/>
    </source>
</evidence>
<keyword evidence="13" id="KW-1185">Reference proteome</keyword>
<gene>
    <name evidence="12" type="primary">corC</name>
    <name evidence="11" type="ORF">Lbir_2032</name>
    <name evidence="12" type="ORF">NCTC12437_01329</name>
</gene>
<sequence>MNKEDEGGSWFVRLKQFLQVEPQNKEELISLLRDAQIRSLIDSETLAMIEGVIQFSQMRVRDIMLPKKQITFISLNDDFKKIIETVTSSGHSRFPVTGDSEDDIIGILHAKDLLRFHGQTDEELDLSDVIRLATFVPESKRLDVLLSEFRSNRNHMALVVDEYGAVSGFVTIEDVIEQIIGDIADEFDIDEEAYIKAHGDSQYIIKAHMPIEEFNEELNCNFSDETYDTIGGIVMAGFGYLPKRGEIITLDQFEFKVINADARRIKLLSCLDKRPRDKHLEQSFAL</sequence>
<keyword evidence="2" id="KW-0813">Transport</keyword>
<feature type="domain" description="CBS" evidence="10">
    <location>
        <begin position="64"/>
        <end position="126"/>
    </location>
</feature>
<accession>A0A378I9V4</accession>
<dbReference type="Gene3D" id="3.10.580.10">
    <property type="entry name" value="CBS-domain"/>
    <property type="match status" value="1"/>
</dbReference>
<comment type="similarity">
    <text evidence="1">Belongs to the UPF0053 family.</text>
</comment>
<dbReference type="GO" id="GO:0005886">
    <property type="term" value="C:plasma membrane"/>
    <property type="evidence" value="ECO:0007669"/>
    <property type="project" value="TreeGrafter"/>
</dbReference>
<dbReference type="FunFam" id="3.10.580.10:FF:000002">
    <property type="entry name" value="Magnesium/cobalt efflux protein CorC"/>
    <property type="match status" value="1"/>
</dbReference>
<protein>
    <recommendedName>
        <fullName evidence="8">Magnesium and cobalt efflux protein CorC</fullName>
    </recommendedName>
</protein>
<dbReference type="Gene3D" id="3.30.465.10">
    <property type="match status" value="1"/>
</dbReference>
<keyword evidence="5 9" id="KW-0129">CBS domain</keyword>
<keyword evidence="4" id="KW-0460">Magnesium</keyword>
<dbReference type="SUPFAM" id="SSF54631">
    <property type="entry name" value="CBS-domain pair"/>
    <property type="match status" value="1"/>
</dbReference>
<dbReference type="InterPro" id="IPR044751">
    <property type="entry name" value="Ion_transp-like_CBS"/>
</dbReference>
<dbReference type="PANTHER" id="PTHR22777:SF27">
    <property type="entry name" value="MAGNESIUM AND COBALT EFFLUX PROTEIN CORC"/>
    <property type="match status" value="1"/>
</dbReference>
<dbReference type="InterPro" id="IPR000644">
    <property type="entry name" value="CBS_dom"/>
</dbReference>